<comment type="caution">
    <text evidence="8">The sequence shown here is derived from an EMBL/GenBank/DDBJ whole genome shotgun (WGS) entry which is preliminary data.</text>
</comment>
<dbReference type="PANTHER" id="PTHR34584">
    <property type="entry name" value="NA(+)/H(+) ANTIPORTER SUBUNIT E1"/>
    <property type="match status" value="1"/>
</dbReference>
<keyword evidence="3" id="KW-1003">Cell membrane</keyword>
<evidence type="ECO:0000313" key="8">
    <source>
        <dbReference type="EMBL" id="GEO32604.1"/>
    </source>
</evidence>
<accession>A0A512D7Z3</accession>
<keyword evidence="9" id="KW-1185">Reference proteome</keyword>
<keyword evidence="6 7" id="KW-0472">Membrane</keyword>
<dbReference type="InterPro" id="IPR002758">
    <property type="entry name" value="Cation_antiport_E"/>
</dbReference>
<feature type="transmembrane region" description="Helical" evidence="7">
    <location>
        <begin position="35"/>
        <end position="57"/>
    </location>
</feature>
<evidence type="ECO:0000256" key="6">
    <source>
        <dbReference type="ARBA" id="ARBA00023136"/>
    </source>
</evidence>
<dbReference type="RefSeq" id="WP_146898945.1">
    <property type="nucleotide sequence ID" value="NZ_BAAARM010000001.1"/>
</dbReference>
<evidence type="ECO:0000256" key="5">
    <source>
        <dbReference type="ARBA" id="ARBA00022989"/>
    </source>
</evidence>
<comment type="similarity">
    <text evidence="2">Belongs to the CPA3 antiporters (TC 2.A.63) subunit E family.</text>
</comment>
<name>A0A512D7Z3_9CELL</name>
<dbReference type="AlphaFoldDB" id="A0A512D7Z3"/>
<feature type="transmembrane region" description="Helical" evidence="7">
    <location>
        <begin position="12"/>
        <end position="29"/>
    </location>
</feature>
<protein>
    <submittedName>
        <fullName evidence="8">Sodium:proton antiporter</fullName>
    </submittedName>
</protein>
<dbReference type="GO" id="GO:0005886">
    <property type="term" value="C:plasma membrane"/>
    <property type="evidence" value="ECO:0007669"/>
    <property type="project" value="UniProtKB-SubCell"/>
</dbReference>
<dbReference type="OrthoDB" id="3556991at2"/>
<evidence type="ECO:0000313" key="9">
    <source>
        <dbReference type="Proteomes" id="UP000321181"/>
    </source>
</evidence>
<dbReference type="Proteomes" id="UP000321181">
    <property type="component" value="Unassembled WGS sequence"/>
</dbReference>
<dbReference type="GO" id="GO:0008324">
    <property type="term" value="F:monoatomic cation transmembrane transporter activity"/>
    <property type="evidence" value="ECO:0007669"/>
    <property type="project" value="InterPro"/>
</dbReference>
<reference evidence="8 9" key="1">
    <citation type="submission" date="2019-07" db="EMBL/GenBank/DDBJ databases">
        <title>Whole genome shotgun sequence of Cellulomonas aerilata NBRC 106308.</title>
        <authorList>
            <person name="Hosoyama A."/>
            <person name="Uohara A."/>
            <person name="Ohji S."/>
            <person name="Ichikawa N."/>
        </authorList>
    </citation>
    <scope>NUCLEOTIDE SEQUENCE [LARGE SCALE GENOMIC DNA]</scope>
    <source>
        <strain evidence="8 9">NBRC 106308</strain>
    </source>
</reference>
<evidence type="ECO:0000256" key="2">
    <source>
        <dbReference type="ARBA" id="ARBA00006228"/>
    </source>
</evidence>
<dbReference type="PANTHER" id="PTHR34584:SF1">
    <property type="entry name" value="NA(+)_H(+) ANTIPORTER SUBUNIT E1"/>
    <property type="match status" value="1"/>
</dbReference>
<proteinExistence type="inferred from homology"/>
<dbReference type="Pfam" id="PF01899">
    <property type="entry name" value="MNHE"/>
    <property type="match status" value="1"/>
</dbReference>
<dbReference type="EMBL" id="BJYY01000001">
    <property type="protein sequence ID" value="GEO32604.1"/>
    <property type="molecule type" value="Genomic_DNA"/>
</dbReference>
<evidence type="ECO:0000256" key="1">
    <source>
        <dbReference type="ARBA" id="ARBA00004651"/>
    </source>
</evidence>
<comment type="subcellular location">
    <subcellularLocation>
        <location evidence="1">Cell membrane</location>
        <topology evidence="1">Multi-pass membrane protein</topology>
    </subcellularLocation>
</comment>
<keyword evidence="4 7" id="KW-0812">Transmembrane</keyword>
<evidence type="ECO:0000256" key="4">
    <source>
        <dbReference type="ARBA" id="ARBA00022692"/>
    </source>
</evidence>
<sequence length="193" mass="20453">MSLHARRRRAAVQWPTLGWLTVVWVLLWGEVSVGNVLAGLLVALAVSVATPLPPIAAGGRVRPVACARLVGRFAVDVVVASFQVGVQAFRPRPPQSAVIGVRLRSSSDLYLTLTAELCSLVPGSVVVEAHRLTGTLYLHVLDVDGPEGIEAARRRVLEQEERVLRAFASDAQLAAAGLGAPRPSAPVTPEVHA</sequence>
<evidence type="ECO:0000256" key="7">
    <source>
        <dbReference type="SAM" id="Phobius"/>
    </source>
</evidence>
<gene>
    <name evidence="8" type="ORF">CAE01nite_03290</name>
</gene>
<organism evidence="8 9">
    <name type="scientific">Cellulomonas aerilata</name>
    <dbReference type="NCBI Taxonomy" id="515326"/>
    <lineage>
        <taxon>Bacteria</taxon>
        <taxon>Bacillati</taxon>
        <taxon>Actinomycetota</taxon>
        <taxon>Actinomycetes</taxon>
        <taxon>Micrococcales</taxon>
        <taxon>Cellulomonadaceae</taxon>
        <taxon>Cellulomonas</taxon>
    </lineage>
</organism>
<keyword evidence="5 7" id="KW-1133">Transmembrane helix</keyword>
<dbReference type="NCBIfam" id="NF006521">
    <property type="entry name" value="PRK08965.1-5"/>
    <property type="match status" value="1"/>
</dbReference>
<evidence type="ECO:0000256" key="3">
    <source>
        <dbReference type="ARBA" id="ARBA00022475"/>
    </source>
</evidence>